<dbReference type="Pfam" id="PF00096">
    <property type="entry name" value="zf-C2H2"/>
    <property type="match status" value="3"/>
</dbReference>
<dbReference type="InterPro" id="IPR013087">
    <property type="entry name" value="Znf_C2H2_type"/>
</dbReference>
<keyword evidence="10" id="KW-1185">Reference proteome</keyword>
<reference evidence="9" key="1">
    <citation type="journal article" date="2023" name="G3 (Bethesda)">
        <title>Whole genome assemblies of Zophobas morio and Tenebrio molitor.</title>
        <authorList>
            <person name="Kaur S."/>
            <person name="Stinson S.A."/>
            <person name="diCenzo G.C."/>
        </authorList>
    </citation>
    <scope>NUCLEOTIDE SEQUENCE</scope>
    <source>
        <strain evidence="9">QUZm001</strain>
    </source>
</reference>
<feature type="domain" description="C2H2-type" evidence="7">
    <location>
        <begin position="424"/>
        <end position="452"/>
    </location>
</feature>
<keyword evidence="4 6" id="KW-0862">Zinc</keyword>
<evidence type="ECO:0000256" key="2">
    <source>
        <dbReference type="ARBA" id="ARBA00022737"/>
    </source>
</evidence>
<dbReference type="SMART" id="SM00868">
    <property type="entry name" value="zf-AD"/>
    <property type="match status" value="2"/>
</dbReference>
<dbReference type="PROSITE" id="PS51915">
    <property type="entry name" value="ZAD"/>
    <property type="match status" value="1"/>
</dbReference>
<evidence type="ECO:0000256" key="3">
    <source>
        <dbReference type="ARBA" id="ARBA00022771"/>
    </source>
</evidence>
<evidence type="ECO:0000256" key="5">
    <source>
        <dbReference type="PROSITE-ProRule" id="PRU00042"/>
    </source>
</evidence>
<dbReference type="PROSITE" id="PS00028">
    <property type="entry name" value="ZINC_FINGER_C2H2_1"/>
    <property type="match status" value="7"/>
</dbReference>
<dbReference type="EMBL" id="JALNTZ010000007">
    <property type="protein sequence ID" value="KAJ3644567.1"/>
    <property type="molecule type" value="Genomic_DNA"/>
</dbReference>
<dbReference type="Pfam" id="PF13912">
    <property type="entry name" value="zf-C2H2_6"/>
    <property type="match status" value="2"/>
</dbReference>
<feature type="binding site" evidence="6">
    <location>
        <position position="55"/>
    </location>
    <ligand>
        <name>Zn(2+)</name>
        <dbReference type="ChEBI" id="CHEBI:29105"/>
    </ligand>
</feature>
<feature type="binding site" evidence="6">
    <location>
        <position position="13"/>
    </location>
    <ligand>
        <name>Zn(2+)</name>
        <dbReference type="ChEBI" id="CHEBI:29105"/>
    </ligand>
</feature>
<feature type="domain" description="C2H2-type" evidence="7">
    <location>
        <begin position="338"/>
        <end position="366"/>
    </location>
</feature>
<dbReference type="PANTHER" id="PTHR24379">
    <property type="entry name" value="KRAB AND ZINC FINGER DOMAIN-CONTAINING"/>
    <property type="match status" value="1"/>
</dbReference>
<dbReference type="SUPFAM" id="SSF57716">
    <property type="entry name" value="Glucocorticoid receptor-like (DNA-binding domain)"/>
    <property type="match status" value="1"/>
</dbReference>
<dbReference type="InterPro" id="IPR036236">
    <property type="entry name" value="Znf_C2H2_sf"/>
</dbReference>
<evidence type="ECO:0000259" key="8">
    <source>
        <dbReference type="PROSITE" id="PS51915"/>
    </source>
</evidence>
<dbReference type="SUPFAM" id="SSF57667">
    <property type="entry name" value="beta-beta-alpha zinc fingers"/>
    <property type="match status" value="3"/>
</dbReference>
<dbReference type="InterPro" id="IPR012934">
    <property type="entry name" value="Znf_AD"/>
</dbReference>
<name>A0AA38HWP0_9CUCU</name>
<evidence type="ECO:0000313" key="10">
    <source>
        <dbReference type="Proteomes" id="UP001168821"/>
    </source>
</evidence>
<feature type="domain" description="C2H2-type" evidence="7">
    <location>
        <begin position="367"/>
        <end position="395"/>
    </location>
</feature>
<feature type="domain" description="C2H2-type" evidence="7">
    <location>
        <begin position="396"/>
        <end position="423"/>
    </location>
</feature>
<organism evidence="9 10">
    <name type="scientific">Zophobas morio</name>
    <dbReference type="NCBI Taxonomy" id="2755281"/>
    <lineage>
        <taxon>Eukaryota</taxon>
        <taxon>Metazoa</taxon>
        <taxon>Ecdysozoa</taxon>
        <taxon>Arthropoda</taxon>
        <taxon>Hexapoda</taxon>
        <taxon>Insecta</taxon>
        <taxon>Pterygota</taxon>
        <taxon>Neoptera</taxon>
        <taxon>Endopterygota</taxon>
        <taxon>Coleoptera</taxon>
        <taxon>Polyphaga</taxon>
        <taxon>Cucujiformia</taxon>
        <taxon>Tenebrionidae</taxon>
        <taxon>Zophobas</taxon>
    </lineage>
</organism>
<dbReference type="GO" id="GO:0005634">
    <property type="term" value="C:nucleus"/>
    <property type="evidence" value="ECO:0007669"/>
    <property type="project" value="InterPro"/>
</dbReference>
<evidence type="ECO:0000256" key="1">
    <source>
        <dbReference type="ARBA" id="ARBA00022723"/>
    </source>
</evidence>
<gene>
    <name evidence="9" type="ORF">Zmor_022290</name>
</gene>
<feature type="domain" description="C2H2-type" evidence="7">
    <location>
        <begin position="455"/>
        <end position="478"/>
    </location>
</feature>
<feature type="binding site" evidence="6">
    <location>
        <position position="16"/>
    </location>
    <ligand>
        <name>Zn(2+)</name>
        <dbReference type="ChEBI" id="CHEBI:29105"/>
    </ligand>
</feature>
<proteinExistence type="predicted"/>
<feature type="domain" description="ZAD" evidence="8">
    <location>
        <begin position="11"/>
        <end position="82"/>
    </location>
</feature>
<keyword evidence="3 5" id="KW-0863">Zinc-finger</keyword>
<feature type="binding site" evidence="6">
    <location>
        <position position="58"/>
    </location>
    <ligand>
        <name>Zn(2+)</name>
        <dbReference type="ChEBI" id="CHEBI:29105"/>
    </ligand>
</feature>
<keyword evidence="2" id="KW-0677">Repeat</keyword>
<keyword evidence="1 6" id="KW-0479">Metal-binding</keyword>
<feature type="domain" description="C2H2-type" evidence="7">
    <location>
        <begin position="259"/>
        <end position="288"/>
    </location>
</feature>
<dbReference type="SMART" id="SM00355">
    <property type="entry name" value="ZnF_C2H2"/>
    <property type="match status" value="12"/>
</dbReference>
<dbReference type="PANTHER" id="PTHR24379:SF121">
    <property type="entry name" value="C2H2-TYPE DOMAIN-CONTAINING PROTEIN"/>
    <property type="match status" value="1"/>
</dbReference>
<dbReference type="Proteomes" id="UP001168821">
    <property type="component" value="Unassembled WGS sequence"/>
</dbReference>
<dbReference type="Gene3D" id="3.30.160.60">
    <property type="entry name" value="Classic Zinc Finger"/>
    <property type="match status" value="7"/>
</dbReference>
<evidence type="ECO:0000256" key="4">
    <source>
        <dbReference type="ARBA" id="ARBA00022833"/>
    </source>
</evidence>
<dbReference type="Pfam" id="PF07776">
    <property type="entry name" value="zf-AD"/>
    <property type="match status" value="1"/>
</dbReference>
<accession>A0AA38HWP0</accession>
<sequence length="478" mass="55513">MSESSLKYQTQICRLCLALTNTSFSLIATNEASGMLEALTSLRILPSDEISTVMCLKCSLNLKLAFKIQQNMLKAEQRFHQQIPLVAKKECDFIENTKSEILEQTPQELIKSDHTCDICGKENPSSLMLNKHKYNVHQTVECPKCLKKITRPSFKRHILRHNDADLLQIPKRVFAKVDYVPPQPKEELQEYVCDVCGKSKPTSATLKKHKRNAHVFKECPICKKKVTQTGFKRHLEAHEKRVVRAAQKAEQELAKKQEYTCDICGKKVFSKDGYRRHKYNVHLTGECPICKKKISKINLKRHIERHNDPLIVCELCGLSFKQHDLRIHHYNVHQNRSYKCEFCDKVFKTRMSKSDHENRHHLGEANFVCDTCGKKFYKSDNLRKHIKSTHLKMRPHICEFCKVGFSSKFALKTHRRQHTNEKPFKCEFCAEGFRQNVSLKSHLKSQHDVEEELICECKECGKKFASNAALISHGRIHR</sequence>
<evidence type="ECO:0000259" key="7">
    <source>
        <dbReference type="PROSITE" id="PS50157"/>
    </source>
</evidence>
<feature type="domain" description="C2H2-type" evidence="7">
    <location>
        <begin position="191"/>
        <end position="214"/>
    </location>
</feature>
<evidence type="ECO:0000256" key="6">
    <source>
        <dbReference type="PROSITE-ProRule" id="PRU01263"/>
    </source>
</evidence>
<evidence type="ECO:0000313" key="9">
    <source>
        <dbReference type="EMBL" id="KAJ3644567.1"/>
    </source>
</evidence>
<comment type="caution">
    <text evidence="9">The sequence shown here is derived from an EMBL/GenBank/DDBJ whole genome shotgun (WGS) entry which is preliminary data.</text>
</comment>
<protein>
    <submittedName>
        <fullName evidence="9">Uncharacterized protein</fullName>
    </submittedName>
</protein>
<dbReference type="GO" id="GO:0008270">
    <property type="term" value="F:zinc ion binding"/>
    <property type="evidence" value="ECO:0007669"/>
    <property type="project" value="UniProtKB-UniRule"/>
</dbReference>
<dbReference type="AlphaFoldDB" id="A0AA38HWP0"/>
<dbReference type="PROSITE" id="PS50157">
    <property type="entry name" value="ZINC_FINGER_C2H2_2"/>
    <property type="match status" value="7"/>
</dbReference>